<dbReference type="SUPFAM" id="SSF56399">
    <property type="entry name" value="ADP-ribosylation"/>
    <property type="match status" value="1"/>
</dbReference>
<dbReference type="InParanoid" id="A0A6P7KJ43"/>
<sequence>MVDRAVALEALSVTCNATITSEIQAAAAGLAQLFGLLSLGAAIKAIPHLTINNFISTVLDGEQSCSVSQYNSTRIQDVLQGTDSAADPSKRMFSCAPPSRKFVIDEDEFFDPCYDYDFRHKTDVVTYYRGGEEYTRPTGWYRFAIKVLDKYEDNTWLGNQHRTTESVPGEWPVSYHGTSDTGARGIIKTNYKAGPGQVYGRGVYSTPDLSEAEGYAKQFVSKVDKKTYEVVLQNRINPAHREKHNDDMYWLVPIEGGTTPEDEQQKVQQAIRPYGLLIREVPQED</sequence>
<gene>
    <name evidence="2" type="primary">LOC114452352</name>
</gene>
<organism evidence="1 2">
    <name type="scientific">Parambassis ranga</name>
    <name type="common">Indian glassy fish</name>
    <dbReference type="NCBI Taxonomy" id="210632"/>
    <lineage>
        <taxon>Eukaryota</taxon>
        <taxon>Metazoa</taxon>
        <taxon>Chordata</taxon>
        <taxon>Craniata</taxon>
        <taxon>Vertebrata</taxon>
        <taxon>Euteleostomi</taxon>
        <taxon>Actinopterygii</taxon>
        <taxon>Neopterygii</taxon>
        <taxon>Teleostei</taxon>
        <taxon>Neoteleostei</taxon>
        <taxon>Acanthomorphata</taxon>
        <taxon>Ovalentaria</taxon>
        <taxon>Ambassidae</taxon>
        <taxon>Parambassis</taxon>
    </lineage>
</organism>
<dbReference type="RefSeq" id="XP_028287426.1">
    <property type="nucleotide sequence ID" value="XM_028431625.1"/>
</dbReference>
<keyword evidence="1" id="KW-1185">Reference proteome</keyword>
<dbReference type="PANTHER" id="PTHR36649">
    <property type="entry name" value="UBIQUITIN-LIKE DOMAIN-CONTAINING PROTEIN"/>
    <property type="match status" value="1"/>
</dbReference>
<dbReference type="AlphaFoldDB" id="A0A6P7KJ43"/>
<reference evidence="2" key="1">
    <citation type="submission" date="2025-08" db="UniProtKB">
        <authorList>
            <consortium name="RefSeq"/>
        </authorList>
    </citation>
    <scope>IDENTIFICATION</scope>
</reference>
<dbReference type="OrthoDB" id="428577at2759"/>
<dbReference type="Proteomes" id="UP000515145">
    <property type="component" value="Chromosome 19"/>
</dbReference>
<evidence type="ECO:0000313" key="2">
    <source>
        <dbReference type="RefSeq" id="XP_028287426.1"/>
    </source>
</evidence>
<dbReference type="Gene3D" id="3.90.175.10">
    <property type="entry name" value="Diphtheria Toxin, domain 1"/>
    <property type="match status" value="1"/>
</dbReference>
<dbReference type="PANTHER" id="PTHR36649:SF28">
    <property type="entry name" value="UBIQUITIN-LIKE DOMAIN-CONTAINING PROTEIN"/>
    <property type="match status" value="1"/>
</dbReference>
<dbReference type="GeneID" id="114452352"/>
<proteinExistence type="predicted"/>
<accession>A0A6P7KJ43</accession>
<name>A0A6P7KJ43_9TELE</name>
<protein>
    <submittedName>
        <fullName evidence="2">Uncharacterized protein LOC114452352</fullName>
    </submittedName>
</protein>
<evidence type="ECO:0000313" key="1">
    <source>
        <dbReference type="Proteomes" id="UP000515145"/>
    </source>
</evidence>